<dbReference type="RefSeq" id="WP_187015386.1">
    <property type="nucleotide sequence ID" value="NZ_JACOQI010000013.1"/>
</dbReference>
<evidence type="ECO:0000256" key="5">
    <source>
        <dbReference type="ARBA" id="ARBA00022833"/>
    </source>
</evidence>
<comment type="caution">
    <text evidence="13">The sequence shown here is derived from an EMBL/GenBank/DDBJ whole genome shotgun (WGS) entry which is preliminary data.</text>
</comment>
<dbReference type="EMBL" id="JACOQI010000013">
    <property type="protein sequence ID" value="MBC5771160.1"/>
    <property type="molecule type" value="Genomic_DNA"/>
</dbReference>
<feature type="domain" description="3-dehydroquinate synthase N-terminal" evidence="11">
    <location>
        <begin position="68"/>
        <end position="179"/>
    </location>
</feature>
<proteinExistence type="inferred from homology"/>
<evidence type="ECO:0000256" key="7">
    <source>
        <dbReference type="ARBA" id="ARBA00023239"/>
    </source>
</evidence>
<dbReference type="GO" id="GO:0005737">
    <property type="term" value="C:cytoplasm"/>
    <property type="evidence" value="ECO:0007669"/>
    <property type="project" value="UniProtKB-SubCell"/>
</dbReference>
<feature type="binding site" evidence="9">
    <location>
        <position position="151"/>
    </location>
    <ligand>
        <name>NAD(+)</name>
        <dbReference type="ChEBI" id="CHEBI:57540"/>
    </ligand>
</feature>
<sequence length="352" mass="38108">MTTIHIAASREYDVVIEPGLLTRLGTMAAELGLGRRAAVISDDAVFALYGAAAEKALTDAGFQVDHFLFPHGEQQKNLSTYGQVLNFLCDRRFTRSDFLVALGGGVVGDLAGFAAATYQRGVPYIQVPTTLLSMVDSSVGGKTAVDLEHGKNQAGCFYQPSLVLCDPSLLNTLPEREYRAGCAEIIKYAMLYSEDFLRELEETPVLEQFERVISVCVGMKRDVVRGDEFDKGQRALLNLGHTVGHAVESCSGFTLLHGEGVAIGMAIITRAAVEKGLCTPETLPRLLAALERYGLPTETDYPLTDILAAAEADKKRTDDVTKFIVPERVGHCRVEPVPADEVAGWLKAGGLR</sequence>
<dbReference type="InterPro" id="IPR030963">
    <property type="entry name" value="DHQ_synth_fam"/>
</dbReference>
<feature type="binding site" evidence="9">
    <location>
        <position position="257"/>
    </location>
    <ligand>
        <name>Zn(2+)</name>
        <dbReference type="ChEBI" id="CHEBI:29105"/>
    </ligand>
</feature>
<comment type="cofactor">
    <cofactor evidence="2">
        <name>Zn(2+)</name>
        <dbReference type="ChEBI" id="CHEBI:29105"/>
    </cofactor>
</comment>
<comment type="cofactor">
    <cofactor evidence="1 9">
        <name>NAD(+)</name>
        <dbReference type="ChEBI" id="CHEBI:57540"/>
    </cofactor>
</comment>
<keyword evidence="6 9" id="KW-0520">NAD</keyword>
<feature type="binding site" evidence="9">
    <location>
        <position position="241"/>
    </location>
    <ligand>
        <name>Zn(2+)</name>
        <dbReference type="ChEBI" id="CHEBI:29105"/>
    </ligand>
</feature>
<evidence type="ECO:0000313" key="13">
    <source>
        <dbReference type="EMBL" id="MBC5771160.1"/>
    </source>
</evidence>
<feature type="binding site" evidence="9">
    <location>
        <position position="142"/>
    </location>
    <ligand>
        <name>NAD(+)</name>
        <dbReference type="ChEBI" id="CHEBI:57540"/>
    </ligand>
</feature>
<name>A0A923MJB9_9FIRM</name>
<dbReference type="GO" id="GO:0009073">
    <property type="term" value="P:aromatic amino acid family biosynthetic process"/>
    <property type="evidence" value="ECO:0007669"/>
    <property type="project" value="UniProtKB-KW"/>
</dbReference>
<comment type="pathway">
    <text evidence="9">Metabolic intermediate biosynthesis; chorismate biosynthesis; chorismate from D-erythrose 4-phosphate and phosphoenolpyruvate: step 2/7.</text>
</comment>
<dbReference type="CDD" id="cd08195">
    <property type="entry name" value="DHQS"/>
    <property type="match status" value="1"/>
</dbReference>
<gene>
    <name evidence="9 13" type="primary">aroB</name>
    <name evidence="13" type="ORF">H8Z83_12675</name>
</gene>
<dbReference type="Pfam" id="PF01761">
    <property type="entry name" value="DHQ_synthase"/>
    <property type="match status" value="1"/>
</dbReference>
<dbReference type="GO" id="GO:0046872">
    <property type="term" value="F:metal ion binding"/>
    <property type="evidence" value="ECO:0007669"/>
    <property type="project" value="UniProtKB-KW"/>
</dbReference>
<dbReference type="Pfam" id="PF24621">
    <property type="entry name" value="DHQS_C"/>
    <property type="match status" value="1"/>
</dbReference>
<keyword evidence="9" id="KW-0057">Aromatic amino acid biosynthesis</keyword>
<feature type="binding site" evidence="9">
    <location>
        <begin position="129"/>
        <end position="130"/>
    </location>
    <ligand>
        <name>NAD(+)</name>
        <dbReference type="ChEBI" id="CHEBI:57540"/>
    </ligand>
</feature>
<evidence type="ECO:0000256" key="4">
    <source>
        <dbReference type="ARBA" id="ARBA00022741"/>
    </source>
</evidence>
<comment type="caution">
    <text evidence="9">Lacks conserved residue(s) required for the propagation of feature annotation.</text>
</comment>
<evidence type="ECO:0000256" key="8">
    <source>
        <dbReference type="ARBA" id="ARBA00023285"/>
    </source>
</evidence>
<dbReference type="Gene3D" id="3.40.50.1970">
    <property type="match status" value="1"/>
</dbReference>
<keyword evidence="14" id="KW-1185">Reference proteome</keyword>
<evidence type="ECO:0000256" key="6">
    <source>
        <dbReference type="ARBA" id="ARBA00023027"/>
    </source>
</evidence>
<evidence type="ECO:0000256" key="9">
    <source>
        <dbReference type="HAMAP-Rule" id="MF_00110"/>
    </source>
</evidence>
<dbReference type="Gene3D" id="1.20.1090.10">
    <property type="entry name" value="Dehydroquinate synthase-like - alpha domain"/>
    <property type="match status" value="1"/>
</dbReference>
<keyword evidence="7 9" id="KW-0456">Lyase</keyword>
<dbReference type="InterPro" id="IPR050071">
    <property type="entry name" value="Dehydroquinate_synthase"/>
</dbReference>
<dbReference type="InterPro" id="IPR030960">
    <property type="entry name" value="DHQS/DOIS_N"/>
</dbReference>
<dbReference type="AlphaFoldDB" id="A0A923MJB9"/>
<dbReference type="GO" id="GO:0000166">
    <property type="term" value="F:nucleotide binding"/>
    <property type="evidence" value="ECO:0007669"/>
    <property type="project" value="UniProtKB-KW"/>
</dbReference>
<evidence type="ECO:0000259" key="12">
    <source>
        <dbReference type="Pfam" id="PF24621"/>
    </source>
</evidence>
<comment type="similarity">
    <text evidence="9">Belongs to the sugar phosphate cyclases superfamily. Dehydroquinate synthase family.</text>
</comment>
<evidence type="ECO:0000256" key="10">
    <source>
        <dbReference type="NCBIfam" id="TIGR01357"/>
    </source>
</evidence>
<dbReference type="PANTHER" id="PTHR43622">
    <property type="entry name" value="3-DEHYDROQUINATE SYNTHASE"/>
    <property type="match status" value="1"/>
</dbReference>
<keyword evidence="9" id="KW-0028">Amino-acid biosynthesis</keyword>
<accession>A0A923MJB9</accession>
<evidence type="ECO:0000256" key="2">
    <source>
        <dbReference type="ARBA" id="ARBA00001947"/>
    </source>
</evidence>
<dbReference type="NCBIfam" id="TIGR01357">
    <property type="entry name" value="aroB"/>
    <property type="match status" value="1"/>
</dbReference>
<dbReference type="InterPro" id="IPR056179">
    <property type="entry name" value="DHQS_C"/>
</dbReference>
<comment type="function">
    <text evidence="9">Catalyzes the conversion of 3-deoxy-D-arabino-heptulosonate 7-phosphate (DAHP) to dehydroquinate (DHQ).</text>
</comment>
<dbReference type="GO" id="GO:0003856">
    <property type="term" value="F:3-dehydroquinate synthase activity"/>
    <property type="evidence" value="ECO:0007669"/>
    <property type="project" value="UniProtKB-UniRule"/>
</dbReference>
<dbReference type="PIRSF" id="PIRSF001455">
    <property type="entry name" value="DHQ_synth"/>
    <property type="match status" value="1"/>
</dbReference>
<comment type="cofactor">
    <cofactor evidence="9">
        <name>Co(2+)</name>
        <dbReference type="ChEBI" id="CHEBI:48828"/>
    </cofactor>
    <cofactor evidence="9">
        <name>Zn(2+)</name>
        <dbReference type="ChEBI" id="CHEBI:29105"/>
    </cofactor>
    <text evidence="9">Binds 1 divalent metal cation per subunit. Can use either Co(2+) or Zn(2+).</text>
</comment>
<organism evidence="13 14">
    <name type="scientific">Dysosmobacter segnis</name>
    <dbReference type="NCBI Taxonomy" id="2763042"/>
    <lineage>
        <taxon>Bacteria</taxon>
        <taxon>Bacillati</taxon>
        <taxon>Bacillota</taxon>
        <taxon>Clostridia</taxon>
        <taxon>Eubacteriales</taxon>
        <taxon>Oscillospiraceae</taxon>
        <taxon>Dysosmobacter</taxon>
    </lineage>
</organism>
<comment type="subcellular location">
    <subcellularLocation>
        <location evidence="9">Cytoplasm</location>
    </subcellularLocation>
</comment>
<evidence type="ECO:0000256" key="3">
    <source>
        <dbReference type="ARBA" id="ARBA00022723"/>
    </source>
</evidence>
<evidence type="ECO:0000256" key="1">
    <source>
        <dbReference type="ARBA" id="ARBA00001911"/>
    </source>
</evidence>
<dbReference type="PANTHER" id="PTHR43622:SF1">
    <property type="entry name" value="3-DEHYDROQUINATE SYNTHASE"/>
    <property type="match status" value="1"/>
</dbReference>
<keyword evidence="9" id="KW-0963">Cytoplasm</keyword>
<keyword evidence="8 9" id="KW-0170">Cobalt</keyword>
<reference evidence="13" key="1">
    <citation type="submission" date="2020-08" db="EMBL/GenBank/DDBJ databases">
        <title>Genome public.</title>
        <authorList>
            <person name="Liu C."/>
            <person name="Sun Q."/>
        </authorList>
    </citation>
    <scope>NUCLEOTIDE SEQUENCE</scope>
    <source>
        <strain evidence="13">BX15</strain>
    </source>
</reference>
<evidence type="ECO:0000313" key="14">
    <source>
        <dbReference type="Proteomes" id="UP000620327"/>
    </source>
</evidence>
<comment type="catalytic activity">
    <reaction evidence="9">
        <text>7-phospho-2-dehydro-3-deoxy-D-arabino-heptonate = 3-dehydroquinate + phosphate</text>
        <dbReference type="Rhea" id="RHEA:21968"/>
        <dbReference type="ChEBI" id="CHEBI:32364"/>
        <dbReference type="ChEBI" id="CHEBI:43474"/>
        <dbReference type="ChEBI" id="CHEBI:58394"/>
        <dbReference type="EC" id="4.2.3.4"/>
    </reaction>
</comment>
<keyword evidence="4 9" id="KW-0547">Nucleotide-binding</keyword>
<keyword evidence="5 9" id="KW-0862">Zinc</keyword>
<feature type="domain" description="3-dehydroquinate synthase C-terminal" evidence="12">
    <location>
        <begin position="181"/>
        <end position="315"/>
    </location>
</feature>
<protein>
    <recommendedName>
        <fullName evidence="9 10">3-dehydroquinate synthase</fullName>
        <shortName evidence="9">DHQS</shortName>
        <ecNumber evidence="9 10">4.2.3.4</ecNumber>
    </recommendedName>
</protein>
<dbReference type="InterPro" id="IPR016037">
    <property type="entry name" value="DHQ_synth_AroB"/>
</dbReference>
<dbReference type="EC" id="4.2.3.4" evidence="9 10"/>
<dbReference type="FunFam" id="3.40.50.1970:FF:000007">
    <property type="entry name" value="Pentafunctional AROM polypeptide"/>
    <property type="match status" value="1"/>
</dbReference>
<evidence type="ECO:0000259" key="11">
    <source>
        <dbReference type="Pfam" id="PF01761"/>
    </source>
</evidence>
<dbReference type="GO" id="GO:0008652">
    <property type="term" value="P:amino acid biosynthetic process"/>
    <property type="evidence" value="ECO:0007669"/>
    <property type="project" value="UniProtKB-KW"/>
</dbReference>
<dbReference type="SUPFAM" id="SSF56796">
    <property type="entry name" value="Dehydroquinate synthase-like"/>
    <property type="match status" value="1"/>
</dbReference>
<feature type="binding site" evidence="9">
    <location>
        <begin position="105"/>
        <end position="109"/>
    </location>
    <ligand>
        <name>NAD(+)</name>
        <dbReference type="ChEBI" id="CHEBI:57540"/>
    </ligand>
</feature>
<feature type="binding site" evidence="9">
    <location>
        <position position="184"/>
    </location>
    <ligand>
        <name>Zn(2+)</name>
        <dbReference type="ChEBI" id="CHEBI:29105"/>
    </ligand>
</feature>
<dbReference type="GO" id="GO:0009423">
    <property type="term" value="P:chorismate biosynthetic process"/>
    <property type="evidence" value="ECO:0007669"/>
    <property type="project" value="UniProtKB-UniRule"/>
</dbReference>
<dbReference type="Proteomes" id="UP000620327">
    <property type="component" value="Unassembled WGS sequence"/>
</dbReference>
<keyword evidence="3 9" id="KW-0479">Metal-binding</keyword>
<dbReference type="HAMAP" id="MF_00110">
    <property type="entry name" value="DHQ_synthase"/>
    <property type="match status" value="1"/>
</dbReference>